<feature type="compositionally biased region" description="Basic and acidic residues" evidence="2">
    <location>
        <begin position="396"/>
        <end position="412"/>
    </location>
</feature>
<protein>
    <submittedName>
        <fullName evidence="3">Uncharacterized protein</fullName>
    </submittedName>
</protein>
<evidence type="ECO:0000256" key="2">
    <source>
        <dbReference type="SAM" id="MobiDB-lite"/>
    </source>
</evidence>
<proteinExistence type="predicted"/>
<feature type="compositionally biased region" description="Basic and acidic residues" evidence="2">
    <location>
        <begin position="507"/>
        <end position="533"/>
    </location>
</feature>
<dbReference type="AlphaFoldDB" id="A0A0R0LY10"/>
<feature type="compositionally biased region" description="Basic and acidic residues" evidence="2">
    <location>
        <begin position="269"/>
        <end position="300"/>
    </location>
</feature>
<feature type="compositionally biased region" description="Basic and acidic residues" evidence="2">
    <location>
        <begin position="420"/>
        <end position="433"/>
    </location>
</feature>
<accession>A0A0R0LY10</accession>
<feature type="region of interest" description="Disordered" evidence="2">
    <location>
        <begin position="133"/>
        <end position="567"/>
    </location>
</feature>
<name>A0A0R0LY10_9MICR</name>
<feature type="compositionally biased region" description="Basic and acidic residues" evidence="2">
    <location>
        <begin position="456"/>
        <end position="497"/>
    </location>
</feature>
<reference evidence="3 4" key="1">
    <citation type="submission" date="2015-07" db="EMBL/GenBank/DDBJ databases">
        <title>The genome of Pseudoloma neurophilia, a relevant intracellular parasite of the zebrafish.</title>
        <authorList>
            <person name="Ndikumana S."/>
            <person name="Pelin A."/>
            <person name="Sanders J."/>
            <person name="Corradi N."/>
        </authorList>
    </citation>
    <scope>NUCLEOTIDE SEQUENCE [LARGE SCALE GENOMIC DNA]</scope>
    <source>
        <strain evidence="3 4">MK1</strain>
    </source>
</reference>
<keyword evidence="4" id="KW-1185">Reference proteome</keyword>
<keyword evidence="1" id="KW-0175">Coiled coil</keyword>
<feature type="compositionally biased region" description="Basic and acidic residues" evidence="2">
    <location>
        <begin position="336"/>
        <end position="348"/>
    </location>
</feature>
<feature type="compositionally biased region" description="Basic residues" evidence="2">
    <location>
        <begin position="349"/>
        <end position="361"/>
    </location>
</feature>
<evidence type="ECO:0000313" key="3">
    <source>
        <dbReference type="EMBL" id="KRH94201.1"/>
    </source>
</evidence>
<feature type="compositionally biased region" description="Basic residues" evidence="2">
    <location>
        <begin position="310"/>
        <end position="322"/>
    </location>
</feature>
<gene>
    <name evidence="3" type="ORF">M153_3420007701</name>
</gene>
<feature type="compositionally biased region" description="Acidic residues" evidence="2">
    <location>
        <begin position="534"/>
        <end position="543"/>
    </location>
</feature>
<organism evidence="3 4">
    <name type="scientific">Pseudoloma neurophilia</name>
    <dbReference type="NCBI Taxonomy" id="146866"/>
    <lineage>
        <taxon>Eukaryota</taxon>
        <taxon>Fungi</taxon>
        <taxon>Fungi incertae sedis</taxon>
        <taxon>Microsporidia</taxon>
        <taxon>Pseudoloma</taxon>
    </lineage>
</organism>
<feature type="coiled-coil region" evidence="1">
    <location>
        <begin position="664"/>
        <end position="716"/>
    </location>
</feature>
<dbReference type="Proteomes" id="UP000051530">
    <property type="component" value="Unassembled WGS sequence"/>
</dbReference>
<sequence length="903" mass="103906">MLFFLFINFIFAEYKHIKLFHPGRKVFLSTDGQRIIGHEGKKTDVPPVKIESEGDKFQIIIGDRALCAKTTNAVGPLGLCPIDGKNKYFFKKLEPNGPTKISNGVGCIKLDKKVEAGPQTISLDTCHTTGFAKWSFIPAPPPKDDKKKPDEKTEKRKPVDDKKKPDEKTEKGKPVDDKNKPDEKPEKGKPVDDKNKPDEPKPTKPVDKPVEKPVDEKMPDDVEKRLRSEDYTDTEIEFIRRHYSLWRKSPNDEIFEFIRENHRKKKEKNKSETTKQAKTDDKGTKMAETSKEDKKYSRPEGDDDFEERRLRRRKRRTKRTKRPGYANEDESSSEPSSEHYSTRKETTTRTRKPRTKKRYRKKNYENDDPGLDSSEKLRKPETEEEYYTRKTRKRRSPDDDRVRKYKNSKSDHEESEYTTEDEKPKNVDYERNNKYTKVKKKNGRFEYPSESASDDISDHQEDADTKNEKAVKTDETKVIQKKAGDVTKEADIQEKTRLKQQALTNEKNQDIKDQIEKNQNEKDVEASVEKTDKSEDDDEEKDEEALTKQTKKSKIADDSAQLSDAKNKTVIKNKKAARELTTKAVPKLKKKKRRKMYETEYKEIPSKPAVTAILPRYSVNPYLNSINPPVLFMPQQESNNAALQKQAISNLTTALESLNDPRLNRFKQSDLQLLRRELSDIEGEIKNLREQSKLEKKDQQADISSINKKIESVSRQESKNNELVDISNKKIFIDQHLNSSKLSNESDKNLTNKIVTYKKIEPQQIQIQSAIPQPPVNGQIVKTIACTNNCPLNMNIVDPIPKSSTIQITQAQNAQTTSPIELGSISKEFRIKHVSADSGDTDPYLHDDATVSTSETNGHVNGALKKIIDQFSFGEITKKITNEGFKSQFEQCDNPFCRKQALN</sequence>
<evidence type="ECO:0000313" key="4">
    <source>
        <dbReference type="Proteomes" id="UP000051530"/>
    </source>
</evidence>
<evidence type="ECO:0000256" key="1">
    <source>
        <dbReference type="SAM" id="Coils"/>
    </source>
</evidence>
<comment type="caution">
    <text evidence="3">The sequence shown here is derived from an EMBL/GenBank/DDBJ whole genome shotgun (WGS) entry which is preliminary data.</text>
</comment>
<dbReference type="VEuPathDB" id="MicrosporidiaDB:M153_3420007701"/>
<dbReference type="EMBL" id="LGUB01000118">
    <property type="protein sequence ID" value="KRH94201.1"/>
    <property type="molecule type" value="Genomic_DNA"/>
</dbReference>
<feature type="compositionally biased region" description="Basic and acidic residues" evidence="2">
    <location>
        <begin position="142"/>
        <end position="230"/>
    </location>
</feature>